<name>A0AAD4C9P9_BOLED</name>
<sequence length="212" mass="23081">MSSTTPLLLNGTYIILSAWSGNCVTFTDNISSPQVQTCNVNSLQQQWELQSSSNVTYSIRSLAYDTYIAAISPIQQFSNLQPSQASFAWYINASHNVFAFAADSTFSLGWDIRDITESNPLNLNSCCNNSGNGWFIIGAPVSTASGSGSNVDKAWRIVACVLIGLFGLLILVDLVRIVLRRRRSSAQPAPVVIVGDPPSPVYTDRGGYNYRL</sequence>
<evidence type="ECO:0000256" key="1">
    <source>
        <dbReference type="SAM" id="Phobius"/>
    </source>
</evidence>
<dbReference type="InterPro" id="IPR035992">
    <property type="entry name" value="Ricin_B-like_lectins"/>
</dbReference>
<keyword evidence="3" id="KW-1185">Reference proteome</keyword>
<dbReference type="AlphaFoldDB" id="A0AAD4C9P9"/>
<evidence type="ECO:0000313" key="3">
    <source>
        <dbReference type="Proteomes" id="UP001194468"/>
    </source>
</evidence>
<keyword evidence="1" id="KW-1133">Transmembrane helix</keyword>
<reference evidence="2" key="2">
    <citation type="journal article" date="2020" name="Nat. Commun.">
        <title>Large-scale genome sequencing of mycorrhizal fungi provides insights into the early evolution of symbiotic traits.</title>
        <authorList>
            <person name="Miyauchi S."/>
            <person name="Kiss E."/>
            <person name="Kuo A."/>
            <person name="Drula E."/>
            <person name="Kohler A."/>
            <person name="Sanchez-Garcia M."/>
            <person name="Morin E."/>
            <person name="Andreopoulos B."/>
            <person name="Barry K.W."/>
            <person name="Bonito G."/>
            <person name="Buee M."/>
            <person name="Carver A."/>
            <person name="Chen C."/>
            <person name="Cichocki N."/>
            <person name="Clum A."/>
            <person name="Culley D."/>
            <person name="Crous P.W."/>
            <person name="Fauchery L."/>
            <person name="Girlanda M."/>
            <person name="Hayes R.D."/>
            <person name="Keri Z."/>
            <person name="LaButti K."/>
            <person name="Lipzen A."/>
            <person name="Lombard V."/>
            <person name="Magnuson J."/>
            <person name="Maillard F."/>
            <person name="Murat C."/>
            <person name="Nolan M."/>
            <person name="Ohm R.A."/>
            <person name="Pangilinan J."/>
            <person name="Pereira M.F."/>
            <person name="Perotto S."/>
            <person name="Peter M."/>
            <person name="Pfister S."/>
            <person name="Riley R."/>
            <person name="Sitrit Y."/>
            <person name="Stielow J.B."/>
            <person name="Szollosi G."/>
            <person name="Zifcakova L."/>
            <person name="Stursova M."/>
            <person name="Spatafora J.W."/>
            <person name="Tedersoo L."/>
            <person name="Vaario L.M."/>
            <person name="Yamada A."/>
            <person name="Yan M."/>
            <person name="Wang P."/>
            <person name="Xu J."/>
            <person name="Bruns T."/>
            <person name="Baldrian P."/>
            <person name="Vilgalys R."/>
            <person name="Dunand C."/>
            <person name="Henrissat B."/>
            <person name="Grigoriev I.V."/>
            <person name="Hibbett D."/>
            <person name="Nagy L.G."/>
            <person name="Martin F.M."/>
        </authorList>
    </citation>
    <scope>NUCLEOTIDE SEQUENCE</scope>
    <source>
        <strain evidence="2">BED1</strain>
    </source>
</reference>
<feature type="transmembrane region" description="Helical" evidence="1">
    <location>
        <begin position="154"/>
        <end position="175"/>
    </location>
</feature>
<protein>
    <submittedName>
        <fullName evidence="2">Uncharacterized protein</fullName>
    </submittedName>
</protein>
<dbReference type="SUPFAM" id="SSF50370">
    <property type="entry name" value="Ricin B-like lectins"/>
    <property type="match status" value="1"/>
</dbReference>
<keyword evidence="1" id="KW-0812">Transmembrane</keyword>
<accession>A0AAD4C9P9</accession>
<dbReference type="PROSITE" id="PS50231">
    <property type="entry name" value="RICIN_B_LECTIN"/>
    <property type="match status" value="1"/>
</dbReference>
<evidence type="ECO:0000313" key="2">
    <source>
        <dbReference type="EMBL" id="KAF8452817.1"/>
    </source>
</evidence>
<reference evidence="2" key="1">
    <citation type="submission" date="2019-10" db="EMBL/GenBank/DDBJ databases">
        <authorList>
            <consortium name="DOE Joint Genome Institute"/>
            <person name="Kuo A."/>
            <person name="Miyauchi S."/>
            <person name="Kiss E."/>
            <person name="Drula E."/>
            <person name="Kohler A."/>
            <person name="Sanchez-Garcia M."/>
            <person name="Andreopoulos B."/>
            <person name="Barry K.W."/>
            <person name="Bonito G."/>
            <person name="Buee M."/>
            <person name="Carver A."/>
            <person name="Chen C."/>
            <person name="Cichocki N."/>
            <person name="Clum A."/>
            <person name="Culley D."/>
            <person name="Crous P.W."/>
            <person name="Fauchery L."/>
            <person name="Girlanda M."/>
            <person name="Hayes R."/>
            <person name="Keri Z."/>
            <person name="LaButti K."/>
            <person name="Lipzen A."/>
            <person name="Lombard V."/>
            <person name="Magnuson J."/>
            <person name="Maillard F."/>
            <person name="Morin E."/>
            <person name="Murat C."/>
            <person name="Nolan M."/>
            <person name="Ohm R."/>
            <person name="Pangilinan J."/>
            <person name="Pereira M."/>
            <person name="Perotto S."/>
            <person name="Peter M."/>
            <person name="Riley R."/>
            <person name="Sitrit Y."/>
            <person name="Stielow B."/>
            <person name="Szollosi G."/>
            <person name="Zifcakova L."/>
            <person name="Stursova M."/>
            <person name="Spatafora J.W."/>
            <person name="Tedersoo L."/>
            <person name="Vaario L.-M."/>
            <person name="Yamada A."/>
            <person name="Yan M."/>
            <person name="Wang P."/>
            <person name="Xu J."/>
            <person name="Bruns T."/>
            <person name="Baldrian P."/>
            <person name="Vilgalys R."/>
            <person name="Henrissat B."/>
            <person name="Grigoriev I.V."/>
            <person name="Hibbett D."/>
            <person name="Nagy L.G."/>
            <person name="Martin F.M."/>
        </authorList>
    </citation>
    <scope>NUCLEOTIDE SEQUENCE</scope>
    <source>
        <strain evidence="2">BED1</strain>
    </source>
</reference>
<dbReference type="Proteomes" id="UP001194468">
    <property type="component" value="Unassembled WGS sequence"/>
</dbReference>
<proteinExistence type="predicted"/>
<gene>
    <name evidence="2" type="ORF">L210DRAFT_2057843</name>
</gene>
<dbReference type="Gene3D" id="2.80.10.50">
    <property type="match status" value="1"/>
</dbReference>
<dbReference type="EMBL" id="WHUW01000001">
    <property type="protein sequence ID" value="KAF8452817.1"/>
    <property type="molecule type" value="Genomic_DNA"/>
</dbReference>
<organism evidence="2 3">
    <name type="scientific">Boletus edulis BED1</name>
    <dbReference type="NCBI Taxonomy" id="1328754"/>
    <lineage>
        <taxon>Eukaryota</taxon>
        <taxon>Fungi</taxon>
        <taxon>Dikarya</taxon>
        <taxon>Basidiomycota</taxon>
        <taxon>Agaricomycotina</taxon>
        <taxon>Agaricomycetes</taxon>
        <taxon>Agaricomycetidae</taxon>
        <taxon>Boletales</taxon>
        <taxon>Boletineae</taxon>
        <taxon>Boletaceae</taxon>
        <taxon>Boletoideae</taxon>
        <taxon>Boletus</taxon>
    </lineage>
</organism>
<keyword evidence="1" id="KW-0472">Membrane</keyword>
<comment type="caution">
    <text evidence="2">The sequence shown here is derived from an EMBL/GenBank/DDBJ whole genome shotgun (WGS) entry which is preliminary data.</text>
</comment>